<keyword evidence="2" id="KW-0349">Heme</keyword>
<evidence type="ECO:0000256" key="6">
    <source>
        <dbReference type="SAM" id="SignalP"/>
    </source>
</evidence>
<protein>
    <submittedName>
        <fullName evidence="8">Nitrite oxidoreductase, gamma subunit</fullName>
    </submittedName>
</protein>
<dbReference type="EMBL" id="OU912926">
    <property type="protein sequence ID" value="CAG9931919.1"/>
    <property type="molecule type" value="Genomic_DNA"/>
</dbReference>
<feature type="signal peptide" evidence="6">
    <location>
        <begin position="1"/>
        <end position="22"/>
    </location>
</feature>
<dbReference type="InterPro" id="IPR019020">
    <property type="entry name" value="Cyt-c552/DMSO_Rdtase_haem-bd"/>
</dbReference>
<dbReference type="Gene3D" id="2.60.40.1190">
    <property type="match status" value="1"/>
</dbReference>
<evidence type="ECO:0000256" key="5">
    <source>
        <dbReference type="ARBA" id="ARBA00023004"/>
    </source>
</evidence>
<accession>A0ABN8AFB5</accession>
<dbReference type="Pfam" id="PF09459">
    <property type="entry name" value="EB_dh"/>
    <property type="match status" value="1"/>
</dbReference>
<dbReference type="EMBL" id="OU912926">
    <property type="protein sequence ID" value="CAG9931441.1"/>
    <property type="molecule type" value="Genomic_DNA"/>
</dbReference>
<sequence length="373" mass="41390">MMKKLLIAASLLMIPVATPAFGSDAAHGPAHDLAIPIIAVDNPGQYGGHAFHGSFKRLPPVRLDGGETYNEGVIKSKAVKGEIPMDPLNRTWHQEDPVRETSYNQYNQSWEHAPATIWSDASATEVPMGPQNLVMPGLVVASVPLVKIKSIHNDKDIAFLLTWYDSTKSETEVMEDKFSDAIAIMFPVNAGSEPSFMMGDEENPVHIVYWKAAWERDIEFGYQDVRDAYPNYNYDMYPEVIPAIGQTIDTPIRRYNEGQRQYLAAFKLRNLSRVDPERLTPVEELNAVGFGTLTRQATNNATGNGVRRFGYWSVVIKRPLNSGDVQDSVLKPGSKTMMAIAAWDGKNHNNGAGGNRGPRKNYSNGGWIPLEIE</sequence>
<evidence type="ECO:0000313" key="10">
    <source>
        <dbReference type="EMBL" id="CAG9931919.1"/>
    </source>
</evidence>
<name>A0ABN8AFB5_9PROT</name>
<keyword evidence="1" id="KW-0813">Transport</keyword>
<evidence type="ECO:0000256" key="1">
    <source>
        <dbReference type="ARBA" id="ARBA00022448"/>
    </source>
</evidence>
<keyword evidence="5" id="KW-0408">Iron</keyword>
<evidence type="ECO:0000313" key="8">
    <source>
        <dbReference type="EMBL" id="CAG9931441.1"/>
    </source>
</evidence>
<evidence type="ECO:0000256" key="3">
    <source>
        <dbReference type="ARBA" id="ARBA00022723"/>
    </source>
</evidence>
<keyword evidence="3" id="KW-0479">Metal-binding</keyword>
<organism evidence="8 11">
    <name type="scientific">Candidatus Nitrotoga arctica</name>
    <dbReference type="NCBI Taxonomy" id="453162"/>
    <lineage>
        <taxon>Bacteria</taxon>
        <taxon>Pseudomonadati</taxon>
        <taxon>Pseudomonadota</taxon>
        <taxon>Betaproteobacteria</taxon>
        <taxon>Nitrosomonadales</taxon>
        <taxon>Gallionellaceae</taxon>
        <taxon>Candidatus Nitrotoga</taxon>
    </lineage>
</organism>
<gene>
    <name evidence="8" type="ORF">NTG6680_0188</name>
    <name evidence="9" type="ORF">NTG6680_0540</name>
    <name evidence="10" type="ORF">NTG6680_0666</name>
</gene>
<keyword evidence="11" id="KW-1185">Reference proteome</keyword>
<feature type="domain" description="Cytochrome c-552/DMSO reductase-like haem-binding" evidence="7">
    <location>
        <begin position="116"/>
        <end position="349"/>
    </location>
</feature>
<evidence type="ECO:0000256" key="4">
    <source>
        <dbReference type="ARBA" id="ARBA00022982"/>
    </source>
</evidence>
<evidence type="ECO:0000256" key="2">
    <source>
        <dbReference type="ARBA" id="ARBA00022617"/>
    </source>
</evidence>
<dbReference type="RefSeq" id="WP_239795543.1">
    <property type="nucleotide sequence ID" value="NZ_OU912926.1"/>
</dbReference>
<evidence type="ECO:0000259" key="7">
    <source>
        <dbReference type="Pfam" id="PF09459"/>
    </source>
</evidence>
<proteinExistence type="predicted"/>
<dbReference type="EMBL" id="OU912926">
    <property type="protein sequence ID" value="CAG9931793.1"/>
    <property type="molecule type" value="Genomic_DNA"/>
</dbReference>
<keyword evidence="4" id="KW-0249">Electron transport</keyword>
<evidence type="ECO:0000313" key="11">
    <source>
        <dbReference type="Proteomes" id="UP000839052"/>
    </source>
</evidence>
<feature type="chain" id="PRO_5045028789" evidence="6">
    <location>
        <begin position="23"/>
        <end position="373"/>
    </location>
</feature>
<keyword evidence="6" id="KW-0732">Signal</keyword>
<reference evidence="8 11" key="1">
    <citation type="submission" date="2021-10" db="EMBL/GenBank/DDBJ databases">
        <authorList>
            <person name="Koch H."/>
        </authorList>
    </citation>
    <scope>NUCLEOTIDE SEQUENCE [LARGE SCALE GENOMIC DNA]</scope>
    <source>
        <strain evidence="8">6680</strain>
    </source>
</reference>
<evidence type="ECO:0000313" key="9">
    <source>
        <dbReference type="EMBL" id="CAG9931793.1"/>
    </source>
</evidence>
<dbReference type="Proteomes" id="UP000839052">
    <property type="component" value="Chromosome"/>
</dbReference>